<organism evidence="1 2">
    <name type="scientific">Roseococcus suduntuyensis</name>
    <dbReference type="NCBI Taxonomy" id="455361"/>
    <lineage>
        <taxon>Bacteria</taxon>
        <taxon>Pseudomonadati</taxon>
        <taxon>Pseudomonadota</taxon>
        <taxon>Alphaproteobacteria</taxon>
        <taxon>Acetobacterales</taxon>
        <taxon>Roseomonadaceae</taxon>
        <taxon>Roseococcus</taxon>
    </lineage>
</organism>
<dbReference type="EMBL" id="JACIDJ010000007">
    <property type="protein sequence ID" value="MBB3900046.1"/>
    <property type="molecule type" value="Genomic_DNA"/>
</dbReference>
<accession>A0A840AHL8</accession>
<dbReference type="Proteomes" id="UP000553193">
    <property type="component" value="Unassembled WGS sequence"/>
</dbReference>
<proteinExistence type="predicted"/>
<keyword evidence="2" id="KW-1185">Reference proteome</keyword>
<reference evidence="1 2" key="1">
    <citation type="submission" date="2020-08" db="EMBL/GenBank/DDBJ databases">
        <title>Genomic Encyclopedia of Type Strains, Phase IV (KMG-IV): sequencing the most valuable type-strain genomes for metagenomic binning, comparative biology and taxonomic classification.</title>
        <authorList>
            <person name="Goeker M."/>
        </authorList>
    </citation>
    <scope>NUCLEOTIDE SEQUENCE [LARGE SCALE GENOMIC DNA]</scope>
    <source>
        <strain evidence="1 2">DSM 19979</strain>
    </source>
</reference>
<dbReference type="RefSeq" id="WP_184386265.1">
    <property type="nucleotide sequence ID" value="NZ_JACIDJ010000007.1"/>
</dbReference>
<evidence type="ECO:0000313" key="2">
    <source>
        <dbReference type="Proteomes" id="UP000553193"/>
    </source>
</evidence>
<dbReference type="AlphaFoldDB" id="A0A840AHL8"/>
<name>A0A840AHL8_9PROT</name>
<sequence length="85" mass="9237">MLEVLRTLDDAILVFPGGRRGEVTLSLRGNLAALLHGTLAEEGQAGTKAPNAKTPAILWDGRRSGGVLRTLDSGKRFRLWRTRLA</sequence>
<comment type="caution">
    <text evidence="1">The sequence shown here is derived from an EMBL/GenBank/DDBJ whole genome shotgun (WGS) entry which is preliminary data.</text>
</comment>
<protein>
    <submittedName>
        <fullName evidence="1">Uncharacterized protein</fullName>
    </submittedName>
</protein>
<evidence type="ECO:0000313" key="1">
    <source>
        <dbReference type="EMBL" id="MBB3900046.1"/>
    </source>
</evidence>
<gene>
    <name evidence="1" type="ORF">GGQ83_003513</name>
</gene>